<protein>
    <submittedName>
        <fullName evidence="3">Histidine kinase</fullName>
    </submittedName>
</protein>
<keyword evidence="1" id="KW-1133">Transmembrane helix</keyword>
<dbReference type="InterPro" id="IPR010559">
    <property type="entry name" value="Sig_transdc_His_kin_internal"/>
</dbReference>
<dbReference type="EMBL" id="JARXRN010000028">
    <property type="protein sequence ID" value="MDH5831929.1"/>
    <property type="molecule type" value="Genomic_DNA"/>
</dbReference>
<organism evidence="3 4">
    <name type="scientific">Luteimonas rhizosphaericola</name>
    <dbReference type="NCBI Taxonomy" id="3042024"/>
    <lineage>
        <taxon>Bacteria</taxon>
        <taxon>Pseudomonadati</taxon>
        <taxon>Pseudomonadota</taxon>
        <taxon>Gammaproteobacteria</taxon>
        <taxon>Lysobacterales</taxon>
        <taxon>Lysobacteraceae</taxon>
        <taxon>Luteimonas</taxon>
    </lineage>
</organism>
<feature type="transmembrane region" description="Helical" evidence="1">
    <location>
        <begin position="80"/>
        <end position="103"/>
    </location>
</feature>
<evidence type="ECO:0000259" key="2">
    <source>
        <dbReference type="Pfam" id="PF06580"/>
    </source>
</evidence>
<feature type="transmembrane region" description="Helical" evidence="1">
    <location>
        <begin position="115"/>
        <end position="137"/>
    </location>
</feature>
<dbReference type="Pfam" id="PF06580">
    <property type="entry name" value="His_kinase"/>
    <property type="match status" value="1"/>
</dbReference>
<dbReference type="Gene3D" id="3.30.565.10">
    <property type="entry name" value="Histidine kinase-like ATPase, C-terminal domain"/>
    <property type="match status" value="1"/>
</dbReference>
<keyword evidence="4" id="KW-1185">Reference proteome</keyword>
<dbReference type="InterPro" id="IPR050640">
    <property type="entry name" value="Bact_2-comp_sensor_kinase"/>
</dbReference>
<evidence type="ECO:0000256" key="1">
    <source>
        <dbReference type="SAM" id="Phobius"/>
    </source>
</evidence>
<keyword evidence="1" id="KW-0812">Transmembrane</keyword>
<dbReference type="PANTHER" id="PTHR34220">
    <property type="entry name" value="SENSOR HISTIDINE KINASE YPDA"/>
    <property type="match status" value="1"/>
</dbReference>
<feature type="transmembrane region" description="Helical" evidence="1">
    <location>
        <begin position="47"/>
        <end position="68"/>
    </location>
</feature>
<comment type="caution">
    <text evidence="3">The sequence shown here is derived from an EMBL/GenBank/DDBJ whole genome shotgun (WGS) entry which is preliminary data.</text>
</comment>
<keyword evidence="3" id="KW-0418">Kinase</keyword>
<evidence type="ECO:0000313" key="4">
    <source>
        <dbReference type="Proteomes" id="UP001156831"/>
    </source>
</evidence>
<feature type="transmembrane region" description="Helical" evidence="1">
    <location>
        <begin position="20"/>
        <end position="41"/>
    </location>
</feature>
<keyword evidence="3" id="KW-0808">Transferase</keyword>
<feature type="domain" description="Signal transduction histidine kinase internal region" evidence="2">
    <location>
        <begin position="153"/>
        <end position="230"/>
    </location>
</feature>
<accession>A0ABT6JMU7</accession>
<dbReference type="SUPFAM" id="SSF55874">
    <property type="entry name" value="ATPase domain of HSP90 chaperone/DNA topoisomerase II/histidine kinase"/>
    <property type="match status" value="1"/>
</dbReference>
<reference evidence="3 4" key="1">
    <citation type="submission" date="2023-04" db="EMBL/GenBank/DDBJ databases">
        <title>Luteimonas sp. M1R5S18.</title>
        <authorList>
            <person name="Sun J.-Q."/>
        </authorList>
    </citation>
    <scope>NUCLEOTIDE SEQUENCE [LARGE SCALE GENOMIC DNA]</scope>
    <source>
        <strain evidence="3 4">M1R5S18</strain>
    </source>
</reference>
<dbReference type="Proteomes" id="UP001156831">
    <property type="component" value="Unassembled WGS sequence"/>
</dbReference>
<dbReference type="InterPro" id="IPR036890">
    <property type="entry name" value="HATPase_C_sf"/>
</dbReference>
<name>A0ABT6JMU7_9GAMM</name>
<sequence length="342" mass="37144">MSTRPGDPRPLDLLWQPRTLLWIVLAGEALAAVLALAPGIQAARLPYFGMASFAIQWVFIISLCLLYLGKRWLDRASPPVIAQSGLAALLLSTWLVAGLARLFLPQLGLVPTGGWGVFTLQATLMALTVGVLAFAAFQAQWRARQLAVRAKQAEVDALQARIRPHFLFNALNTGIALVHARPEATERLLLDLSDLFRAAILGRERVSLAEELSLTRRYLEIERLRFGDRLQVLWNVPDDDPRLDEIDIPPLSIQPLVENAIKHGIEPARAGGTVSILLRRSPDTVVIEVRNPVVAGAAASAGHGIGLNAVRSRLQLFTHGEGGVATSVADGEHVATLTLPLR</sequence>
<keyword evidence="1" id="KW-0472">Membrane</keyword>
<evidence type="ECO:0000313" key="3">
    <source>
        <dbReference type="EMBL" id="MDH5831929.1"/>
    </source>
</evidence>
<proteinExistence type="predicted"/>
<dbReference type="GO" id="GO:0016301">
    <property type="term" value="F:kinase activity"/>
    <property type="evidence" value="ECO:0007669"/>
    <property type="project" value="UniProtKB-KW"/>
</dbReference>
<dbReference type="PANTHER" id="PTHR34220:SF7">
    <property type="entry name" value="SENSOR HISTIDINE KINASE YPDA"/>
    <property type="match status" value="1"/>
</dbReference>
<dbReference type="RefSeq" id="WP_280602879.1">
    <property type="nucleotide sequence ID" value="NZ_JARXRN010000028.1"/>
</dbReference>
<gene>
    <name evidence="3" type="ORF">QFW80_15520</name>
</gene>